<proteinExistence type="predicted"/>
<evidence type="ECO:0000313" key="1">
    <source>
        <dbReference type="EMBL" id="MDI1490062.1"/>
    </source>
</evidence>
<comment type="caution">
    <text evidence="1">The sequence shown here is derived from an EMBL/GenBank/DDBJ whole genome shotgun (WGS) entry which is preliminary data.</text>
</comment>
<evidence type="ECO:0000313" key="2">
    <source>
        <dbReference type="Proteomes" id="UP001161017"/>
    </source>
</evidence>
<organism evidence="1 2">
    <name type="scientific">Ramalina farinacea</name>
    <dbReference type="NCBI Taxonomy" id="258253"/>
    <lineage>
        <taxon>Eukaryota</taxon>
        <taxon>Fungi</taxon>
        <taxon>Dikarya</taxon>
        <taxon>Ascomycota</taxon>
        <taxon>Pezizomycotina</taxon>
        <taxon>Lecanoromycetes</taxon>
        <taxon>OSLEUM clade</taxon>
        <taxon>Lecanoromycetidae</taxon>
        <taxon>Lecanorales</taxon>
        <taxon>Lecanorineae</taxon>
        <taxon>Ramalinaceae</taxon>
        <taxon>Ramalina</taxon>
    </lineage>
</organism>
<gene>
    <name evidence="1" type="ORF">OHK93_001261</name>
</gene>
<sequence length="239" mass="27342">MRGLSYHEFEYLSRPLDDSQRLALALTEACCKIGRGKIFYLPGRRTPNDPPMGPGPSEGDEAKIYYRLPQLLYLPFIWDPAASKRWLDIDHEEQTDIAASGRLCLLNARSGGLNLNAVVMPIDVSWSQPSQDAVYVNAYTEPQFVMMFVTPRIFLGQGFQIRDVCPPYAEHWGDVGGNARWAVTFKVTEEDLEDYRVQDVETLARRLFDLFFQADKKPVVLFKHCYEAIKLLTRTDTLK</sequence>
<protein>
    <submittedName>
        <fullName evidence="1">Uncharacterized protein</fullName>
    </submittedName>
</protein>
<name>A0AA43QP68_9LECA</name>
<dbReference type="Proteomes" id="UP001161017">
    <property type="component" value="Unassembled WGS sequence"/>
</dbReference>
<accession>A0AA43QP68</accession>
<reference evidence="1" key="1">
    <citation type="journal article" date="2023" name="Genome Biol. Evol.">
        <title>First Whole Genome Sequence and Flow Cytometry Genome Size Data for the Lichen-Forming Fungus Ramalina farinacea (Ascomycota).</title>
        <authorList>
            <person name="Llewellyn T."/>
            <person name="Mian S."/>
            <person name="Hill R."/>
            <person name="Leitch I.J."/>
            <person name="Gaya E."/>
        </authorList>
    </citation>
    <scope>NUCLEOTIDE SEQUENCE</scope>
    <source>
        <strain evidence="1">LIQ254RAFAR</strain>
    </source>
</reference>
<dbReference type="EMBL" id="JAPUFD010000011">
    <property type="protein sequence ID" value="MDI1490062.1"/>
    <property type="molecule type" value="Genomic_DNA"/>
</dbReference>
<keyword evidence="2" id="KW-1185">Reference proteome</keyword>
<dbReference type="AlphaFoldDB" id="A0AA43QP68"/>